<evidence type="ECO:0000259" key="2">
    <source>
        <dbReference type="Pfam" id="PF08044"/>
    </source>
</evidence>
<feature type="transmembrane region" description="Helical" evidence="1">
    <location>
        <begin position="76"/>
        <end position="97"/>
    </location>
</feature>
<accession>A0AAX1JF47</accession>
<reference evidence="3" key="1">
    <citation type="submission" date="2020-11" db="EMBL/GenBank/DDBJ databases">
        <title>Intraspecies plasmid and genomic variation of Mycobacterium kubicae revealed by the complete genome sequences of two clinical isolates.</title>
        <authorList>
            <person name="Hendrix J.R."/>
            <person name="Epperson L.E."/>
            <person name="Honda J.R."/>
            <person name="Strong M."/>
        </authorList>
    </citation>
    <scope>NUCLEOTIDE SEQUENCE</scope>
    <source>
        <strain evidence="3">JCM 13573</strain>
    </source>
</reference>
<keyword evidence="1" id="KW-1133">Transmembrane helix</keyword>
<dbReference type="InterPro" id="IPR012551">
    <property type="entry name" value="DUF1707_SHOCT-like"/>
</dbReference>
<gene>
    <name evidence="3" type="ORF">I2456_12640</name>
</gene>
<keyword evidence="1" id="KW-0812">Transmembrane</keyword>
<dbReference type="PANTHER" id="PTHR40763:SF4">
    <property type="entry name" value="DUF1707 DOMAIN-CONTAINING PROTEIN"/>
    <property type="match status" value="1"/>
</dbReference>
<protein>
    <submittedName>
        <fullName evidence="3">DUF1707 domain-containing protein</fullName>
    </submittedName>
</protein>
<feature type="domain" description="DUF1707" evidence="2">
    <location>
        <begin position="6"/>
        <end position="58"/>
    </location>
</feature>
<dbReference type="AlphaFoldDB" id="A0AAX1JF47"/>
<dbReference type="EMBL" id="CP065047">
    <property type="protein sequence ID" value="QPI40194.1"/>
    <property type="molecule type" value="Genomic_DNA"/>
</dbReference>
<sequence>MVSENTRAADSDRNDTCELLDAALADGQLSTEEHRERVSAATKALTLGELQTLVSDLQNRKLPTQPPSRTSSNRTWGIRVAVGLAVVVLGAGIAWGLHPKPTSSAASAHPPAPPAAIVSVGDTAIAPTKPIAPAPPQMLTLTGLTELLAQMRTQFGDTLGYQLNVYQDKAVVQRPDTANAHKIVQWVYRNGTWANQGPSTAVFSGSGVGDLSRFDVQAVLGVVHEAPTTLALFDAPETFLAIESRKDGTLYLNIHVSDNTRRSGSIVVGPDGSIAEIDRPPR</sequence>
<evidence type="ECO:0000256" key="1">
    <source>
        <dbReference type="SAM" id="Phobius"/>
    </source>
</evidence>
<dbReference type="KEGG" id="mku:I2456_12640"/>
<evidence type="ECO:0000313" key="3">
    <source>
        <dbReference type="EMBL" id="QPI40194.1"/>
    </source>
</evidence>
<proteinExistence type="predicted"/>
<organism evidence="3 4">
    <name type="scientific">Mycobacterium kubicae</name>
    <dbReference type="NCBI Taxonomy" id="120959"/>
    <lineage>
        <taxon>Bacteria</taxon>
        <taxon>Bacillati</taxon>
        <taxon>Actinomycetota</taxon>
        <taxon>Actinomycetes</taxon>
        <taxon>Mycobacteriales</taxon>
        <taxon>Mycobacteriaceae</taxon>
        <taxon>Mycobacterium</taxon>
        <taxon>Mycobacterium simiae complex</taxon>
    </lineage>
</organism>
<dbReference type="RefSeq" id="WP_163703833.1">
    <property type="nucleotide sequence ID" value="NZ_BLKU01000003.1"/>
</dbReference>
<keyword evidence="1" id="KW-0472">Membrane</keyword>
<evidence type="ECO:0000313" key="4">
    <source>
        <dbReference type="Proteomes" id="UP000663583"/>
    </source>
</evidence>
<dbReference type="Pfam" id="PF08044">
    <property type="entry name" value="DUF1707"/>
    <property type="match status" value="1"/>
</dbReference>
<name>A0AAX1JF47_9MYCO</name>
<dbReference type="PANTHER" id="PTHR40763">
    <property type="entry name" value="MEMBRANE PROTEIN-RELATED"/>
    <property type="match status" value="1"/>
</dbReference>
<dbReference type="Proteomes" id="UP000663583">
    <property type="component" value="Chromosome"/>
</dbReference>